<evidence type="ECO:0008006" key="4">
    <source>
        <dbReference type="Google" id="ProtNLM"/>
    </source>
</evidence>
<protein>
    <recommendedName>
        <fullName evidence="4">DUF3742 domain-containing protein</fullName>
    </recommendedName>
</protein>
<keyword evidence="3" id="KW-1185">Reference proteome</keyword>
<evidence type="ECO:0000313" key="2">
    <source>
        <dbReference type="EMBL" id="MCF5108985.1"/>
    </source>
</evidence>
<keyword evidence="1" id="KW-0472">Membrane</keyword>
<keyword evidence="1" id="KW-0812">Transmembrane</keyword>
<accession>A0ABS9F9H2</accession>
<keyword evidence="1" id="KW-1133">Transmembrane helix</keyword>
<proteinExistence type="predicted"/>
<sequence length="109" mass="11969">MTTHTSQGVASRLGYGLGVIVRAVWFSQNRTLRWVKRLALIAVAVCFSAKILSGITSVAVFTLIFGGVFWALKNSEPVSSRRKTIEYGSGYGPQGYGYYKAGRRVDDDD</sequence>
<organism evidence="2 3">
    <name type="scientific">Pseudomonas gessardii</name>
    <dbReference type="NCBI Taxonomy" id="78544"/>
    <lineage>
        <taxon>Bacteria</taxon>
        <taxon>Pseudomonadati</taxon>
        <taxon>Pseudomonadota</taxon>
        <taxon>Gammaproteobacteria</taxon>
        <taxon>Pseudomonadales</taxon>
        <taxon>Pseudomonadaceae</taxon>
        <taxon>Pseudomonas</taxon>
    </lineage>
</organism>
<reference evidence="2 3" key="1">
    <citation type="submission" date="2019-11" db="EMBL/GenBank/DDBJ databases">
        <title>Epiphytic Pseudomonas syringae from cherry orchards.</title>
        <authorList>
            <person name="Hulin M.T."/>
        </authorList>
    </citation>
    <scope>NUCLEOTIDE SEQUENCE [LARGE SCALE GENOMIC DNA]</scope>
    <source>
        <strain evidence="2 3">PA-6-5B</strain>
    </source>
</reference>
<feature type="transmembrane region" description="Helical" evidence="1">
    <location>
        <begin position="39"/>
        <end position="72"/>
    </location>
</feature>
<evidence type="ECO:0000256" key="1">
    <source>
        <dbReference type="SAM" id="Phobius"/>
    </source>
</evidence>
<name>A0ABS9F9H2_9PSED</name>
<dbReference type="EMBL" id="WKED01000038">
    <property type="protein sequence ID" value="MCF5108985.1"/>
    <property type="molecule type" value="Genomic_DNA"/>
</dbReference>
<gene>
    <name evidence="2" type="ORF">GIW56_19285</name>
</gene>
<dbReference type="RefSeq" id="WP_236362652.1">
    <property type="nucleotide sequence ID" value="NZ_WKED01000038.1"/>
</dbReference>
<evidence type="ECO:0000313" key="3">
    <source>
        <dbReference type="Proteomes" id="UP000814003"/>
    </source>
</evidence>
<comment type="caution">
    <text evidence="2">The sequence shown here is derived from an EMBL/GenBank/DDBJ whole genome shotgun (WGS) entry which is preliminary data.</text>
</comment>
<dbReference type="Proteomes" id="UP000814003">
    <property type="component" value="Unassembled WGS sequence"/>
</dbReference>